<gene>
    <name evidence="1" type="ORF">KY290_006000</name>
</gene>
<dbReference type="Proteomes" id="UP000826656">
    <property type="component" value="Unassembled WGS sequence"/>
</dbReference>
<protein>
    <recommendedName>
        <fullName evidence="3">Glutamine amidotransferase type-2 domain-containing protein</fullName>
    </recommendedName>
</protein>
<name>A0ABQ7WFR0_SOLTU</name>
<reference evidence="1 2" key="1">
    <citation type="journal article" date="2021" name="bioRxiv">
        <title>Chromosome-scale and haplotype-resolved genome assembly of a tetraploid potato cultivar.</title>
        <authorList>
            <person name="Sun H."/>
            <person name="Jiao W.-B."/>
            <person name="Krause K."/>
            <person name="Campoy J.A."/>
            <person name="Goel M."/>
            <person name="Folz-Donahue K."/>
            <person name="Kukat C."/>
            <person name="Huettel B."/>
            <person name="Schneeberger K."/>
        </authorList>
    </citation>
    <scope>NUCLEOTIDE SEQUENCE [LARGE SCALE GENOMIC DNA]</scope>
    <source>
        <strain evidence="1">SolTubOtavaFocal</strain>
        <tissue evidence="1">Leaves</tissue>
    </source>
</reference>
<comment type="caution">
    <text evidence="1">The sequence shown here is derived from an EMBL/GenBank/DDBJ whole genome shotgun (WGS) entry which is preliminary data.</text>
</comment>
<sequence>MLYFKLKSIAHREGDAVACLGHNSDVAVRMEMQLDDFGSMATVAQQRRSCDSSFMGFEF</sequence>
<evidence type="ECO:0008006" key="3">
    <source>
        <dbReference type="Google" id="ProtNLM"/>
    </source>
</evidence>
<accession>A0ABQ7WFR0</accession>
<keyword evidence="2" id="KW-1185">Reference proteome</keyword>
<evidence type="ECO:0000313" key="1">
    <source>
        <dbReference type="EMBL" id="KAH0779573.1"/>
    </source>
</evidence>
<proteinExistence type="predicted"/>
<evidence type="ECO:0000313" key="2">
    <source>
        <dbReference type="Proteomes" id="UP000826656"/>
    </source>
</evidence>
<dbReference type="EMBL" id="JAIVGD010000002">
    <property type="protein sequence ID" value="KAH0779573.1"/>
    <property type="molecule type" value="Genomic_DNA"/>
</dbReference>
<organism evidence="1 2">
    <name type="scientific">Solanum tuberosum</name>
    <name type="common">Potato</name>
    <dbReference type="NCBI Taxonomy" id="4113"/>
    <lineage>
        <taxon>Eukaryota</taxon>
        <taxon>Viridiplantae</taxon>
        <taxon>Streptophyta</taxon>
        <taxon>Embryophyta</taxon>
        <taxon>Tracheophyta</taxon>
        <taxon>Spermatophyta</taxon>
        <taxon>Magnoliopsida</taxon>
        <taxon>eudicotyledons</taxon>
        <taxon>Gunneridae</taxon>
        <taxon>Pentapetalae</taxon>
        <taxon>asterids</taxon>
        <taxon>lamiids</taxon>
        <taxon>Solanales</taxon>
        <taxon>Solanaceae</taxon>
        <taxon>Solanoideae</taxon>
        <taxon>Solaneae</taxon>
        <taxon>Solanum</taxon>
    </lineage>
</organism>